<sequence>MIFDLPRAHSDYCSTVTHLANKWQNCEVSDQTKGGKGLSQIDFAFISMRKKFQDGKSMRKGGGKRRRLKIRSKPRLIVLKTRIKR</sequence>
<dbReference type="EMBL" id="CABIJS010000152">
    <property type="protein sequence ID" value="VUZ44854.1"/>
    <property type="molecule type" value="Genomic_DNA"/>
</dbReference>
<proteinExistence type="predicted"/>
<accession>A0A564YE86</accession>
<organism evidence="1 2">
    <name type="scientific">Hymenolepis diminuta</name>
    <name type="common">Rat tapeworm</name>
    <dbReference type="NCBI Taxonomy" id="6216"/>
    <lineage>
        <taxon>Eukaryota</taxon>
        <taxon>Metazoa</taxon>
        <taxon>Spiralia</taxon>
        <taxon>Lophotrochozoa</taxon>
        <taxon>Platyhelminthes</taxon>
        <taxon>Cestoda</taxon>
        <taxon>Eucestoda</taxon>
        <taxon>Cyclophyllidea</taxon>
        <taxon>Hymenolepididae</taxon>
        <taxon>Hymenolepis</taxon>
    </lineage>
</organism>
<protein>
    <submittedName>
        <fullName evidence="1">Uncharacterized protein</fullName>
    </submittedName>
</protein>
<keyword evidence="2" id="KW-1185">Reference proteome</keyword>
<dbReference type="AlphaFoldDB" id="A0A564YE86"/>
<dbReference type="Proteomes" id="UP000321570">
    <property type="component" value="Unassembled WGS sequence"/>
</dbReference>
<reference evidence="1 2" key="1">
    <citation type="submission" date="2019-07" db="EMBL/GenBank/DDBJ databases">
        <authorList>
            <person name="Jastrzebski P J."/>
            <person name="Paukszto L."/>
            <person name="Jastrzebski P J."/>
        </authorList>
    </citation>
    <scope>NUCLEOTIDE SEQUENCE [LARGE SCALE GENOMIC DNA]</scope>
    <source>
        <strain evidence="1 2">WMS-il1</strain>
    </source>
</reference>
<gene>
    <name evidence="1" type="ORF">WMSIL1_LOCUS4970</name>
</gene>
<evidence type="ECO:0000313" key="2">
    <source>
        <dbReference type="Proteomes" id="UP000321570"/>
    </source>
</evidence>
<name>A0A564YE86_HYMDI</name>
<evidence type="ECO:0000313" key="1">
    <source>
        <dbReference type="EMBL" id="VUZ44854.1"/>
    </source>
</evidence>